<dbReference type="Pfam" id="PF13439">
    <property type="entry name" value="Glyco_transf_4"/>
    <property type="match status" value="1"/>
</dbReference>
<dbReference type="PANTHER" id="PTHR46401:SF2">
    <property type="entry name" value="GLYCOSYLTRANSFERASE WBBK-RELATED"/>
    <property type="match status" value="1"/>
</dbReference>
<evidence type="ECO:0000259" key="2">
    <source>
        <dbReference type="Pfam" id="PF00534"/>
    </source>
</evidence>
<dbReference type="EMBL" id="ACZK01000025">
    <property type="protein sequence ID" value="EHG21992.1"/>
    <property type="molecule type" value="Genomic_DNA"/>
</dbReference>
<dbReference type="OrthoDB" id="9801609at2"/>
<gene>
    <name evidence="4" type="ORF">HMPREF9332_01507</name>
</gene>
<dbReference type="Pfam" id="PF00534">
    <property type="entry name" value="Glycos_transf_1"/>
    <property type="match status" value="1"/>
</dbReference>
<dbReference type="GO" id="GO:0016757">
    <property type="term" value="F:glycosyltransferase activity"/>
    <property type="evidence" value="ECO:0007669"/>
    <property type="project" value="InterPro"/>
</dbReference>
<sequence>MHIGYDAKRLFNNFTGLGNYSRTLIDTLTAEFPDNEYLLYTPKIKDDATVRSYCSKEHCQTRVPEGIVRGSLWRSCGLARDLQRDKVDLFHGLSHELPHGLAGVRIPAVVTMHDVAWRTFPAMYHRWDRAIYDFKARHACREAQRIVAISEATKRDVCDFYNVEEEKVEVIYQPVQELYYAEPNKELAQQRLKGYLPQLPADYLLYVGSVNSRKNLLGIVRALEAIPAGERLPLVVVGNGREYLEEVNSYVRSHQLSQWFLLFTDIHDNRLLRYLYECAAAFVYPSFSEGFGLPVVEAQLCGTPVVTSNVSCLPEAGGPHALLADPAQPESIAHAIRTLLADDDARRQRGRNSRQWAFETFAPARLAKQMMQMYRGVVGEK</sequence>
<dbReference type="AlphaFoldDB" id="G5GD78"/>
<dbReference type="PATRIC" id="fig|679199.3.peg.1687"/>
<dbReference type="Gene3D" id="3.40.50.2000">
    <property type="entry name" value="Glycogen Phosphorylase B"/>
    <property type="match status" value="2"/>
</dbReference>
<comment type="caution">
    <text evidence="4">The sequence shown here is derived from an EMBL/GenBank/DDBJ whole genome shotgun (WGS) entry which is preliminary data.</text>
</comment>
<reference evidence="4 5" key="1">
    <citation type="submission" date="2011-08" db="EMBL/GenBank/DDBJ databases">
        <title>The Genome Sequence of Prevotella sp. oral taxon 302 str. F0323.</title>
        <authorList>
            <consortium name="The Broad Institute Genome Sequencing Platform"/>
            <person name="Earl A."/>
            <person name="Ward D."/>
            <person name="Feldgarden M."/>
            <person name="Gevers D."/>
            <person name="Izard J."/>
            <person name="Blanton J.M."/>
            <person name="Baranova O.V."/>
            <person name="Tanner A.C."/>
            <person name="Dewhirst F.E."/>
            <person name="Young S.K."/>
            <person name="Zeng Q."/>
            <person name="Gargeya S."/>
            <person name="Fitzgerald M."/>
            <person name="Haas B."/>
            <person name="Abouelleil A."/>
            <person name="Alvarado L."/>
            <person name="Arachchi H.M."/>
            <person name="Berlin A."/>
            <person name="Brown A."/>
            <person name="Chapman S.B."/>
            <person name="Chen Z."/>
            <person name="Dunbar C."/>
            <person name="Freedman E."/>
            <person name="Gearin G."/>
            <person name="Gellesch M."/>
            <person name="Goldberg J."/>
            <person name="Griggs A."/>
            <person name="Gujja S."/>
            <person name="Heiman D."/>
            <person name="Howarth C."/>
            <person name="Larson L."/>
            <person name="Lui A."/>
            <person name="MacDonald P.J.P."/>
            <person name="Montmayeur A."/>
            <person name="Murphy C."/>
            <person name="Neiman D."/>
            <person name="Pearson M."/>
            <person name="Priest M."/>
            <person name="Roberts A."/>
            <person name="Saif S."/>
            <person name="Shea T."/>
            <person name="Shenoy N."/>
            <person name="Sisk P."/>
            <person name="Stolte C."/>
            <person name="Sykes S."/>
            <person name="Wortman J."/>
            <person name="Nusbaum C."/>
            <person name="Birren B."/>
        </authorList>
    </citation>
    <scope>NUCLEOTIDE SEQUENCE [LARGE SCALE GENOMIC DNA]</scope>
    <source>
        <strain evidence="4 5">F0323</strain>
    </source>
</reference>
<dbReference type="Proteomes" id="UP000015993">
    <property type="component" value="Unassembled WGS sequence"/>
</dbReference>
<evidence type="ECO:0000259" key="3">
    <source>
        <dbReference type="Pfam" id="PF13439"/>
    </source>
</evidence>
<evidence type="ECO:0008006" key="6">
    <source>
        <dbReference type="Google" id="ProtNLM"/>
    </source>
</evidence>
<dbReference type="PANTHER" id="PTHR46401">
    <property type="entry name" value="GLYCOSYLTRANSFERASE WBBK-RELATED"/>
    <property type="match status" value="1"/>
</dbReference>
<feature type="domain" description="Glycosyl transferase family 1" evidence="2">
    <location>
        <begin position="202"/>
        <end position="356"/>
    </location>
</feature>
<name>G5GD78_9BACT</name>
<keyword evidence="1" id="KW-0808">Transferase</keyword>
<dbReference type="SUPFAM" id="SSF53756">
    <property type="entry name" value="UDP-Glycosyltransferase/glycogen phosphorylase"/>
    <property type="match status" value="1"/>
</dbReference>
<dbReference type="InterPro" id="IPR001296">
    <property type="entry name" value="Glyco_trans_1"/>
</dbReference>
<organism evidence="4 5">
    <name type="scientific">Alloprevotella rava F0323</name>
    <dbReference type="NCBI Taxonomy" id="679199"/>
    <lineage>
        <taxon>Bacteria</taxon>
        <taxon>Pseudomonadati</taxon>
        <taxon>Bacteroidota</taxon>
        <taxon>Bacteroidia</taxon>
        <taxon>Bacteroidales</taxon>
        <taxon>Prevotellaceae</taxon>
        <taxon>Alloprevotella</taxon>
    </lineage>
</organism>
<evidence type="ECO:0000313" key="5">
    <source>
        <dbReference type="Proteomes" id="UP000015993"/>
    </source>
</evidence>
<keyword evidence="5" id="KW-1185">Reference proteome</keyword>
<dbReference type="InterPro" id="IPR028098">
    <property type="entry name" value="Glyco_trans_4-like_N"/>
</dbReference>
<dbReference type="STRING" id="679199.HMPREF9332_01507"/>
<dbReference type="GO" id="GO:0009103">
    <property type="term" value="P:lipopolysaccharide biosynthetic process"/>
    <property type="evidence" value="ECO:0007669"/>
    <property type="project" value="TreeGrafter"/>
</dbReference>
<dbReference type="RefSeq" id="WP_009347989.1">
    <property type="nucleotide sequence ID" value="NZ_JH376832.1"/>
</dbReference>
<evidence type="ECO:0000256" key="1">
    <source>
        <dbReference type="ARBA" id="ARBA00022679"/>
    </source>
</evidence>
<dbReference type="CDD" id="cd03809">
    <property type="entry name" value="GT4_MtfB-like"/>
    <property type="match status" value="1"/>
</dbReference>
<protein>
    <recommendedName>
        <fullName evidence="6">Glycosyl transferase family 1 domain-containing protein</fullName>
    </recommendedName>
</protein>
<feature type="domain" description="Glycosyltransferase subfamily 4-like N-terminal" evidence="3">
    <location>
        <begin position="16"/>
        <end position="175"/>
    </location>
</feature>
<dbReference type="HOGENOM" id="CLU_009583_27_6_10"/>
<evidence type="ECO:0000313" key="4">
    <source>
        <dbReference type="EMBL" id="EHG21992.1"/>
    </source>
</evidence>
<accession>G5GD78</accession>
<proteinExistence type="predicted"/>
<dbReference type="eggNOG" id="COG0438">
    <property type="taxonomic scope" value="Bacteria"/>
</dbReference>